<feature type="compositionally biased region" description="Acidic residues" evidence="3">
    <location>
        <begin position="1"/>
        <end position="49"/>
    </location>
</feature>
<dbReference type="PIRSF" id="PIRSF000778">
    <property type="entry name" value="RpoK/RPB6"/>
    <property type="match status" value="1"/>
</dbReference>
<gene>
    <name evidence="4" type="primary">g7870</name>
    <name evidence="4" type="ORF">VP750_LOCUS6751</name>
</gene>
<organism evidence="4 5">
    <name type="scientific">Coccomyxa viridis</name>
    <dbReference type="NCBI Taxonomy" id="1274662"/>
    <lineage>
        <taxon>Eukaryota</taxon>
        <taxon>Viridiplantae</taxon>
        <taxon>Chlorophyta</taxon>
        <taxon>core chlorophytes</taxon>
        <taxon>Trebouxiophyceae</taxon>
        <taxon>Trebouxiophyceae incertae sedis</taxon>
        <taxon>Coccomyxaceae</taxon>
        <taxon>Coccomyxa</taxon>
    </lineage>
</organism>
<dbReference type="Proteomes" id="UP001497392">
    <property type="component" value="Unassembled WGS sequence"/>
</dbReference>
<feature type="region of interest" description="Disordered" evidence="3">
    <location>
        <begin position="1"/>
        <end position="52"/>
    </location>
</feature>
<evidence type="ECO:0000313" key="5">
    <source>
        <dbReference type="Proteomes" id="UP001497392"/>
    </source>
</evidence>
<dbReference type="PANTHER" id="PTHR47227">
    <property type="entry name" value="DNA-DIRECTED RNA POLYMERASE SUBUNIT K"/>
    <property type="match status" value="1"/>
</dbReference>
<keyword evidence="2" id="KW-0804">Transcription</keyword>
<comment type="caution">
    <text evidence="4">The sequence shown here is derived from an EMBL/GenBank/DDBJ whole genome shotgun (WGS) entry which is preliminary data.</text>
</comment>
<dbReference type="InterPro" id="IPR006111">
    <property type="entry name" value="Rpo6/Rpb6"/>
</dbReference>
<dbReference type="SMART" id="SM01409">
    <property type="entry name" value="RNA_pol_Rpb6"/>
    <property type="match status" value="1"/>
</dbReference>
<dbReference type="Gene3D" id="3.90.940.10">
    <property type="match status" value="1"/>
</dbReference>
<dbReference type="PANTHER" id="PTHR47227:SF5">
    <property type="entry name" value="DNA-DIRECTED RNA POLYMERASES I, II, AND III SUBUNIT RPABC2"/>
    <property type="match status" value="1"/>
</dbReference>
<protein>
    <submittedName>
        <fullName evidence="4">G7870 protein</fullName>
    </submittedName>
</protein>
<dbReference type="InterPro" id="IPR036161">
    <property type="entry name" value="RPB6/omega-like_sf"/>
</dbReference>
<evidence type="ECO:0000313" key="4">
    <source>
        <dbReference type="EMBL" id="CAL5225092.1"/>
    </source>
</evidence>
<keyword evidence="5" id="KW-1185">Reference proteome</keyword>
<dbReference type="EMBL" id="CAXHTA020000012">
    <property type="protein sequence ID" value="CAL5225092.1"/>
    <property type="molecule type" value="Genomic_DNA"/>
</dbReference>
<accession>A0ABP1G5N1</accession>
<evidence type="ECO:0000256" key="2">
    <source>
        <dbReference type="ARBA" id="ARBA00023163"/>
    </source>
</evidence>
<dbReference type="Pfam" id="PF01192">
    <property type="entry name" value="RNA_pol_Rpb6"/>
    <property type="match status" value="1"/>
</dbReference>
<name>A0ABP1G5N1_9CHLO</name>
<reference evidence="4 5" key="1">
    <citation type="submission" date="2024-06" db="EMBL/GenBank/DDBJ databases">
        <authorList>
            <person name="Kraege A."/>
            <person name="Thomma B."/>
        </authorList>
    </citation>
    <scope>NUCLEOTIDE SEQUENCE [LARGE SCALE GENOMIC DNA]</scope>
</reference>
<keyword evidence="1" id="KW-0240">DNA-directed RNA polymerase</keyword>
<dbReference type="SUPFAM" id="SSF63562">
    <property type="entry name" value="RPB6/omega subunit-like"/>
    <property type="match status" value="1"/>
</dbReference>
<evidence type="ECO:0000256" key="1">
    <source>
        <dbReference type="ARBA" id="ARBA00022478"/>
    </source>
</evidence>
<proteinExistence type="predicted"/>
<evidence type="ECO:0000256" key="3">
    <source>
        <dbReference type="SAM" id="MobiDB-lite"/>
    </source>
</evidence>
<dbReference type="InterPro" id="IPR006110">
    <property type="entry name" value="Pol_omega/Rpo6/RPB6"/>
</dbReference>
<sequence length="143" mass="15852">MDIDDEDYTGVQSDAEDAEEEFETPDVASGEDIDDDSLDVSPEDCEDNTIVDSTTTRAEILLGPKTTSRVMSKYEKTVVIGVRTRQLQLGAKPLVAVEGLRTEQAIALKELKEGKMPLVIKRTLRGVPPVKVEYWRVSDLIVI</sequence>